<reference evidence="8" key="4">
    <citation type="journal article" date="2019" name="Int. J. Syst. Evol. Microbiol.">
        <title>Streptococcus chenjunshii sp. nov. isolated from feces of Tibetan antelopes.</title>
        <authorList>
            <person name="Tian Z."/>
            <person name="Lu S."/>
            <person name="Jin D."/>
            <person name="Yang J."/>
            <person name="Pu J."/>
            <person name="Lai X.H."/>
            <person name="Bai X.N."/>
            <person name="Wu X.M."/>
            <person name="Li J."/>
            <person name="Wang S."/>
            <person name="Xu J."/>
        </authorList>
    </citation>
    <scope>NUCLEOTIDE SEQUENCE</scope>
    <source>
        <strain evidence="8">Z15</strain>
    </source>
</reference>
<dbReference type="Pfam" id="PF03772">
    <property type="entry name" value="Competence"/>
    <property type="match status" value="1"/>
</dbReference>
<comment type="subcellular location">
    <subcellularLocation>
        <location evidence="1">Cell membrane</location>
        <topology evidence="1">Multi-pass membrane protein</topology>
    </subcellularLocation>
</comment>
<dbReference type="NCBIfam" id="TIGR00360">
    <property type="entry name" value="ComEC_N-term"/>
    <property type="match status" value="1"/>
</dbReference>
<dbReference type="InterPro" id="IPR052159">
    <property type="entry name" value="Competence_DNA_uptake"/>
</dbReference>
<feature type="transmembrane region" description="Helical" evidence="6">
    <location>
        <begin position="440"/>
        <end position="457"/>
    </location>
</feature>
<dbReference type="CDD" id="cd07731">
    <property type="entry name" value="ComA-like_MBL-fold"/>
    <property type="match status" value="1"/>
</dbReference>
<reference evidence="9 13" key="1">
    <citation type="submission" date="2018-08" db="EMBL/GenBank/DDBJ databases">
        <title>Draft genome of Streptococcus sp .nov. Z2.</title>
        <authorList>
            <person name="Tian Z."/>
        </authorList>
    </citation>
    <scope>NUCLEOTIDE SEQUENCE [LARGE SCALE GENOMIC DNA]</scope>
    <source>
        <strain evidence="9 13">Z2</strain>
    </source>
</reference>
<dbReference type="Proteomes" id="UP000264056">
    <property type="component" value="Unassembled WGS sequence"/>
</dbReference>
<keyword evidence="5 6" id="KW-0472">Membrane</keyword>
<feature type="transmembrane region" description="Helical" evidence="6">
    <location>
        <begin position="194"/>
        <end position="217"/>
    </location>
</feature>
<protein>
    <submittedName>
        <fullName evidence="10">DNA internalization-related competence protein ComEC/Rec2</fullName>
    </submittedName>
</protein>
<dbReference type="Proteomes" id="UP000246115">
    <property type="component" value="Chromosome"/>
</dbReference>
<evidence type="ECO:0000256" key="4">
    <source>
        <dbReference type="ARBA" id="ARBA00022989"/>
    </source>
</evidence>
<feature type="transmembrane region" description="Helical" evidence="6">
    <location>
        <begin position="352"/>
        <end position="370"/>
    </location>
</feature>
<reference evidence="11" key="3">
    <citation type="submission" date="2018-08" db="EMBL/GenBank/DDBJ databases">
        <title>Streptococcus chenjunshii sp. nov., isolated from stools sample of the Tibetan antelope in the Qinghai-Tibet plateau, China.</title>
        <authorList>
            <person name="Tian Z."/>
        </authorList>
    </citation>
    <scope>NUCLEOTIDE SEQUENCE [LARGE SCALE GENOMIC DNA]</scope>
    <source>
        <strain evidence="11">Z15</strain>
    </source>
</reference>
<dbReference type="InterPro" id="IPR004797">
    <property type="entry name" value="Competence_ComEC/Rec2"/>
</dbReference>
<dbReference type="InterPro" id="IPR001279">
    <property type="entry name" value="Metallo-B-lactamas"/>
</dbReference>
<feature type="transmembrane region" description="Helical" evidence="6">
    <location>
        <begin position="376"/>
        <end position="402"/>
    </location>
</feature>
<sequence length="743" mass="85527">MINGYPIKLIHLAFLLLLLYFWFFSATILGLFLFAFALICLFRQYSWQKALLAMLILAAFAVYFGFWQKRQEKAYQEAPAAIRYIELVSDSIAVNGDLLSFQGKSDGRKYQVFYRFQSKEEKDFFNSLSDTVILQVEGEIAEAETVRNFDGFDYRSYLKNQGIYRLIELKNIQQFRQLSSKTPLHYLQEWRRKAVIFIQHHFPAPMRYYMTGLLFGYLDKSFDEMADLYTSLGIIHLFALSGMHVGFFVRLFRFCFLRLGMRRDYVDYLQIPFSFLYAALTGFSVSVMRSLVQNGFSNLGIKGVDNFALTLMTFFLIMPHFLLIRSGILSFAYAFILILIDFSSLGRYQRKLAESLTLAIGILPLVLYFFSVFQPLSVFFTIFFSLTFEFLFLPLLTVIFLLSPFIKITFVNSLFVLLESIINQLSQFFSRPLVLGQPQLPILILLFILLGLLYDFYHRKKLALLLTLPIALLFFSSKLPLENEITMIDVGQGDSIFLRDMQGKTILIDVGGRPVFTNKESWQKRWGKSNAEKTLIPYLRSRGVSKIDQLVLTHADTDHVGDLQVLAKYFKIGEILISPGSLTQNDFVQTLKAMKTEVRTVKAGDSLSIMQSRLYVLHPYQTGDGSNNDSIVLYGYLLNQSFLFTGDLEKEGEEKLMQLYSRLPVDVLKVGHHGSKGSTSSEFLSFIKPRYALISAGVGNRYQHPHQETLNRLKAVSVKIYRTDLQGGIRFRGWNSWQTETVK</sequence>
<dbReference type="InterPro" id="IPR036866">
    <property type="entry name" value="RibonucZ/Hydroxyglut_hydro"/>
</dbReference>
<reference evidence="10 12" key="2">
    <citation type="submission" date="2018-08" db="EMBL/GenBank/DDBJ databases">
        <title>Draft genome of Streptococcus sp. nov. Z1.</title>
        <authorList>
            <person name="Tian Z."/>
        </authorList>
    </citation>
    <scope>NUCLEOTIDE SEQUENCE [LARGE SCALE GENOMIC DNA]</scope>
    <source>
        <strain evidence="10">Z1</strain>
        <strain evidence="12">Z1(2018)</strain>
    </source>
</reference>
<evidence type="ECO:0000313" key="9">
    <source>
        <dbReference type="EMBL" id="RFU50446.1"/>
    </source>
</evidence>
<evidence type="ECO:0000256" key="6">
    <source>
        <dbReference type="SAM" id="Phobius"/>
    </source>
</evidence>
<dbReference type="EMBL" id="CP031733">
    <property type="protein sequence ID" value="AXQ78267.1"/>
    <property type="molecule type" value="Genomic_DNA"/>
</dbReference>
<dbReference type="KEGG" id="schj:DDV21_003820"/>
<dbReference type="EMBL" id="QVQZ01000022">
    <property type="protein sequence ID" value="RFU52698.1"/>
    <property type="molecule type" value="Genomic_DNA"/>
</dbReference>
<gene>
    <name evidence="8" type="ORF">DDV21_003820</name>
    <name evidence="9" type="ORF">DDV22_08530</name>
    <name evidence="10" type="ORF">DDV23_08495</name>
</gene>
<dbReference type="Proteomes" id="UP000262901">
    <property type="component" value="Unassembled WGS sequence"/>
</dbReference>
<dbReference type="Pfam" id="PF13567">
    <property type="entry name" value="DUF4131"/>
    <property type="match status" value="1"/>
</dbReference>
<dbReference type="InterPro" id="IPR035681">
    <property type="entry name" value="ComA-like_MBL"/>
</dbReference>
<feature type="transmembrane region" description="Helical" evidence="6">
    <location>
        <begin position="409"/>
        <end position="428"/>
    </location>
</feature>
<dbReference type="RefSeq" id="WP_116878672.1">
    <property type="nucleotide sequence ID" value="NZ_CP031733.1"/>
</dbReference>
<dbReference type="AlphaFoldDB" id="A0A372KM95"/>
<feature type="transmembrane region" description="Helical" evidence="6">
    <location>
        <begin position="312"/>
        <end position="340"/>
    </location>
</feature>
<dbReference type="PANTHER" id="PTHR30619:SF1">
    <property type="entry name" value="RECOMBINATION PROTEIN 2"/>
    <property type="match status" value="1"/>
</dbReference>
<keyword evidence="2" id="KW-1003">Cell membrane</keyword>
<dbReference type="SUPFAM" id="SSF56281">
    <property type="entry name" value="Metallo-hydrolase/oxidoreductase"/>
    <property type="match status" value="1"/>
</dbReference>
<keyword evidence="4 6" id="KW-1133">Transmembrane helix</keyword>
<feature type="domain" description="Metallo-beta-lactamase" evidence="7">
    <location>
        <begin position="492"/>
        <end position="698"/>
    </location>
</feature>
<feature type="transmembrane region" description="Helical" evidence="6">
    <location>
        <begin position="45"/>
        <end position="66"/>
    </location>
</feature>
<evidence type="ECO:0000256" key="3">
    <source>
        <dbReference type="ARBA" id="ARBA00022692"/>
    </source>
</evidence>
<evidence type="ECO:0000256" key="2">
    <source>
        <dbReference type="ARBA" id="ARBA00022475"/>
    </source>
</evidence>
<evidence type="ECO:0000313" key="13">
    <source>
        <dbReference type="Proteomes" id="UP000264056"/>
    </source>
</evidence>
<evidence type="ECO:0000259" key="7">
    <source>
        <dbReference type="SMART" id="SM00849"/>
    </source>
</evidence>
<keyword evidence="13" id="KW-1185">Reference proteome</keyword>
<dbReference type="InterPro" id="IPR025405">
    <property type="entry name" value="DUF4131"/>
</dbReference>
<dbReference type="InterPro" id="IPR004477">
    <property type="entry name" value="ComEC_N"/>
</dbReference>
<feature type="transmembrane region" description="Helical" evidence="6">
    <location>
        <begin position="462"/>
        <end position="481"/>
    </location>
</feature>
<dbReference type="EMBL" id="QVQY01000026">
    <property type="protein sequence ID" value="RFU50446.1"/>
    <property type="molecule type" value="Genomic_DNA"/>
</dbReference>
<dbReference type="Gene3D" id="3.60.15.10">
    <property type="entry name" value="Ribonuclease Z/Hydroxyacylglutathione hydrolase-like"/>
    <property type="match status" value="1"/>
</dbReference>
<feature type="transmembrane region" description="Helical" evidence="6">
    <location>
        <begin position="12"/>
        <end position="39"/>
    </location>
</feature>
<dbReference type="SMART" id="SM00849">
    <property type="entry name" value="Lactamase_B"/>
    <property type="match status" value="1"/>
</dbReference>
<evidence type="ECO:0000256" key="5">
    <source>
        <dbReference type="ARBA" id="ARBA00023136"/>
    </source>
</evidence>
<keyword evidence="3 6" id="KW-0812">Transmembrane</keyword>
<organism evidence="10 12">
    <name type="scientific">Streptococcus chenjunshii</name>
    <dbReference type="NCBI Taxonomy" id="2173853"/>
    <lineage>
        <taxon>Bacteria</taxon>
        <taxon>Bacillati</taxon>
        <taxon>Bacillota</taxon>
        <taxon>Bacilli</taxon>
        <taxon>Lactobacillales</taxon>
        <taxon>Streptococcaceae</taxon>
        <taxon>Streptococcus</taxon>
    </lineage>
</organism>
<evidence type="ECO:0000313" key="12">
    <source>
        <dbReference type="Proteomes" id="UP000262901"/>
    </source>
</evidence>
<dbReference type="PANTHER" id="PTHR30619">
    <property type="entry name" value="DNA INTERNALIZATION/COMPETENCE PROTEIN COMEC/REC2"/>
    <property type="match status" value="1"/>
</dbReference>
<evidence type="ECO:0000256" key="1">
    <source>
        <dbReference type="ARBA" id="ARBA00004651"/>
    </source>
</evidence>
<dbReference type="GO" id="GO:0030420">
    <property type="term" value="P:establishment of competence for transformation"/>
    <property type="evidence" value="ECO:0007669"/>
    <property type="project" value="InterPro"/>
</dbReference>
<dbReference type="NCBIfam" id="TIGR00361">
    <property type="entry name" value="ComEC_Rec2"/>
    <property type="match status" value="1"/>
</dbReference>
<dbReference type="OrthoDB" id="9761531at2"/>
<proteinExistence type="predicted"/>
<evidence type="ECO:0000313" key="10">
    <source>
        <dbReference type="EMBL" id="RFU52698.1"/>
    </source>
</evidence>
<accession>A0A372KM95</accession>
<evidence type="ECO:0000313" key="11">
    <source>
        <dbReference type="Proteomes" id="UP000246115"/>
    </source>
</evidence>
<feature type="transmembrane region" description="Helical" evidence="6">
    <location>
        <begin position="229"/>
        <end position="252"/>
    </location>
</feature>
<dbReference type="Pfam" id="PF00753">
    <property type="entry name" value="Lactamase_B"/>
    <property type="match status" value="1"/>
</dbReference>
<evidence type="ECO:0000313" key="8">
    <source>
        <dbReference type="EMBL" id="AXQ78267.1"/>
    </source>
</evidence>
<feature type="transmembrane region" description="Helical" evidence="6">
    <location>
        <begin position="273"/>
        <end position="292"/>
    </location>
</feature>
<dbReference type="GO" id="GO:0005886">
    <property type="term" value="C:plasma membrane"/>
    <property type="evidence" value="ECO:0007669"/>
    <property type="project" value="UniProtKB-SubCell"/>
</dbReference>
<accession>A0A346NB72</accession>
<name>A0A372KM95_9STRE</name>